<dbReference type="Pfam" id="PF17755">
    <property type="entry name" value="UvrA_DNA-bind"/>
    <property type="match status" value="1"/>
</dbReference>
<keyword evidence="6" id="KW-0227">DNA damage</keyword>
<dbReference type="InterPro" id="IPR003439">
    <property type="entry name" value="ABC_transporter-like_ATP-bd"/>
</dbReference>
<keyword evidence="19" id="KW-1185">Reference proteome</keyword>
<comment type="subcellular location">
    <subcellularLocation>
        <location evidence="1">Cytoplasm</location>
    </subcellularLocation>
</comment>
<proteinExistence type="inferred from homology"/>
<feature type="domain" description="ABC transporter" evidence="17">
    <location>
        <begin position="468"/>
        <end position="768"/>
    </location>
</feature>
<dbReference type="GO" id="GO:0008270">
    <property type="term" value="F:zinc ion binding"/>
    <property type="evidence" value="ECO:0007669"/>
    <property type="project" value="UniProtKB-KW"/>
</dbReference>
<evidence type="ECO:0000256" key="3">
    <source>
        <dbReference type="ARBA" id="ARBA00022723"/>
    </source>
</evidence>
<dbReference type="Gene3D" id="3.40.50.300">
    <property type="entry name" value="P-loop containing nucleotide triphosphate hydrolases"/>
    <property type="match status" value="2"/>
</dbReference>
<dbReference type="AlphaFoldDB" id="A0A7K0BYR8"/>
<keyword evidence="13" id="KW-0234">DNA repair</keyword>
<accession>A0A7K0BYR8</accession>
<gene>
    <name evidence="18" type="primary">uvrA_3</name>
    <name evidence="18" type="ORF">ACRB68_44130</name>
</gene>
<evidence type="ECO:0000256" key="15">
    <source>
        <dbReference type="ARBA" id="ARBA00039316"/>
    </source>
</evidence>
<sequence>METGSADPFVRVRGAREHNLRDVDLAVPRDALVVFTGVSGSGKSSLAFGTLYAEAQRRYMESVAPYARRLLHQAGTPQVDQITGLPPAVALEQRRSVPSARSSVGTVTTLSNLLRMLMSRAGDYPPGAEPLYSDAFSPNTAIGACPNCHGLGEVHEVTEQTLVPDPSLSIRDGAIASWPGAWHGKNLRDILETLGYDIDRPWRELPQEQRDWILFTDEQPVVTVHPVRSAGQVQRSYQGTYASARRLVLRTYSGSASEGRRRRMERFLVTSPCPVCRGQRLNLDALAVTFAGLNIAGLAALPLTELADVLRPHATGDDAAAVISRDIIARIDDLAELGLGYLGVSRAAPTLSAGELQRLRLATQLRSGLFGVVYILDEPSAGLHPADTESLVAVLERIKKAGNSVFFVEHDLEVVHRADWIVDVGPAAGVHGGRVLYSGPVEGLREVADSVTGRYLFEGAGRPARAPRAPSGVLELRGIDRHNLCDLDVDVPLGVFTAVTGVSGSGKSSLVDAMEDAATGRVVRVDQRPIGRTPRSNLATYTGLFDTVRKLFAATPEAKERRYGAGRFSFNVPGGRCENCQGEGYVSVELLFLPSTYAPCPVCHGARYNPDTLRIRYNGANIAEVLDMTVDDAAGFLTDVPAAARSLRTLRDVGLGYLRLGQPATELSGGEAQRVKLAAELQRTRPADTLYLLDEPTTGLHPADADLLMDRLHDLVDGGATVVVVEHDMDVVAAADHVVDLGPGGGDRGGRIVAQGTPAEVAGTAGSITAPYLKARLDRHRR</sequence>
<organism evidence="18 19">
    <name type="scientific">Actinomadura macrotermitis</name>
    <dbReference type="NCBI Taxonomy" id="2585200"/>
    <lineage>
        <taxon>Bacteria</taxon>
        <taxon>Bacillati</taxon>
        <taxon>Actinomycetota</taxon>
        <taxon>Actinomycetes</taxon>
        <taxon>Streptosporangiales</taxon>
        <taxon>Thermomonosporaceae</taxon>
        <taxon>Actinomadura</taxon>
    </lineage>
</organism>
<evidence type="ECO:0000256" key="11">
    <source>
        <dbReference type="ARBA" id="ARBA00022881"/>
    </source>
</evidence>
<keyword evidence="10" id="KW-0067">ATP-binding</keyword>
<dbReference type="SMART" id="SM00382">
    <property type="entry name" value="AAA"/>
    <property type="match status" value="2"/>
</dbReference>
<dbReference type="InterPro" id="IPR003593">
    <property type="entry name" value="AAA+_ATPase"/>
</dbReference>
<keyword evidence="3" id="KW-0479">Metal-binding</keyword>
<evidence type="ECO:0000256" key="13">
    <source>
        <dbReference type="ARBA" id="ARBA00023204"/>
    </source>
</evidence>
<dbReference type="GO" id="GO:0005524">
    <property type="term" value="F:ATP binding"/>
    <property type="evidence" value="ECO:0007669"/>
    <property type="project" value="UniProtKB-KW"/>
</dbReference>
<evidence type="ECO:0000256" key="1">
    <source>
        <dbReference type="ARBA" id="ARBA00004496"/>
    </source>
</evidence>
<evidence type="ECO:0000256" key="14">
    <source>
        <dbReference type="ARBA" id="ARBA00038000"/>
    </source>
</evidence>
<keyword evidence="12" id="KW-0238">DNA-binding</keyword>
<evidence type="ECO:0000256" key="8">
    <source>
        <dbReference type="ARBA" id="ARBA00022771"/>
    </source>
</evidence>
<evidence type="ECO:0000256" key="7">
    <source>
        <dbReference type="ARBA" id="ARBA00022769"/>
    </source>
</evidence>
<keyword evidence="2" id="KW-0963">Cytoplasm</keyword>
<dbReference type="EMBL" id="WEGH01000003">
    <property type="protein sequence ID" value="MQY06325.1"/>
    <property type="molecule type" value="Genomic_DNA"/>
</dbReference>
<keyword evidence="7" id="KW-0228">DNA excision</keyword>
<keyword evidence="4" id="KW-0677">Repeat</keyword>
<dbReference type="Gene3D" id="1.20.1580.10">
    <property type="entry name" value="ABC transporter ATPase like domain"/>
    <property type="match status" value="2"/>
</dbReference>
<evidence type="ECO:0000313" key="19">
    <source>
        <dbReference type="Proteomes" id="UP000487268"/>
    </source>
</evidence>
<dbReference type="InterPro" id="IPR017871">
    <property type="entry name" value="ABC_transporter-like_CS"/>
</dbReference>
<evidence type="ECO:0000256" key="5">
    <source>
        <dbReference type="ARBA" id="ARBA00022741"/>
    </source>
</evidence>
<dbReference type="SUPFAM" id="SSF52540">
    <property type="entry name" value="P-loop containing nucleoside triphosphate hydrolases"/>
    <property type="match status" value="2"/>
</dbReference>
<comment type="caution">
    <text evidence="18">The sequence shown here is derived from an EMBL/GenBank/DDBJ whole genome shotgun (WGS) entry which is preliminary data.</text>
</comment>
<dbReference type="PANTHER" id="PTHR43152">
    <property type="entry name" value="UVRABC SYSTEM PROTEIN A"/>
    <property type="match status" value="1"/>
</dbReference>
<dbReference type="PROSITE" id="PS50893">
    <property type="entry name" value="ABC_TRANSPORTER_2"/>
    <property type="match status" value="1"/>
</dbReference>
<evidence type="ECO:0000256" key="16">
    <source>
        <dbReference type="ARBA" id="ARBA00042156"/>
    </source>
</evidence>
<dbReference type="GO" id="GO:0016887">
    <property type="term" value="F:ATP hydrolysis activity"/>
    <property type="evidence" value="ECO:0007669"/>
    <property type="project" value="InterPro"/>
</dbReference>
<dbReference type="OrthoDB" id="9809851at2"/>
<dbReference type="GO" id="GO:0003677">
    <property type="term" value="F:DNA binding"/>
    <property type="evidence" value="ECO:0007669"/>
    <property type="project" value="UniProtKB-KW"/>
</dbReference>
<keyword evidence="8" id="KW-0863">Zinc-finger</keyword>
<evidence type="ECO:0000256" key="2">
    <source>
        <dbReference type="ARBA" id="ARBA00022490"/>
    </source>
</evidence>
<name>A0A7K0BYR8_9ACTN</name>
<dbReference type="Pfam" id="PF00005">
    <property type="entry name" value="ABC_tran"/>
    <property type="match status" value="1"/>
</dbReference>
<evidence type="ECO:0000256" key="12">
    <source>
        <dbReference type="ARBA" id="ARBA00023125"/>
    </source>
</evidence>
<dbReference type="PROSITE" id="PS00211">
    <property type="entry name" value="ABC_TRANSPORTER_1"/>
    <property type="match status" value="2"/>
</dbReference>
<dbReference type="InterPro" id="IPR041552">
    <property type="entry name" value="UvrA_DNA-bd"/>
</dbReference>
<dbReference type="GO" id="GO:0006281">
    <property type="term" value="P:DNA repair"/>
    <property type="evidence" value="ECO:0007669"/>
    <property type="project" value="UniProtKB-KW"/>
</dbReference>
<dbReference type="GO" id="GO:0004518">
    <property type="term" value="F:nuclease activity"/>
    <property type="evidence" value="ECO:0007669"/>
    <property type="project" value="UniProtKB-KW"/>
</dbReference>
<protein>
    <recommendedName>
        <fullName evidence="15">UvrABC system protein A</fullName>
    </recommendedName>
    <alternativeName>
        <fullName evidence="16">Excinuclease ABC subunit A</fullName>
    </alternativeName>
</protein>
<evidence type="ECO:0000256" key="4">
    <source>
        <dbReference type="ARBA" id="ARBA00022737"/>
    </source>
</evidence>
<evidence type="ECO:0000313" key="18">
    <source>
        <dbReference type="EMBL" id="MQY06325.1"/>
    </source>
</evidence>
<evidence type="ECO:0000259" key="17">
    <source>
        <dbReference type="PROSITE" id="PS50893"/>
    </source>
</evidence>
<dbReference type="InterPro" id="IPR027417">
    <property type="entry name" value="P-loop_NTPase"/>
</dbReference>
<dbReference type="Gene3D" id="1.10.8.280">
    <property type="entry name" value="ABC transporter ATPase domain-like"/>
    <property type="match status" value="1"/>
</dbReference>
<keyword evidence="5" id="KW-0547">Nucleotide-binding</keyword>
<evidence type="ECO:0000256" key="6">
    <source>
        <dbReference type="ARBA" id="ARBA00022763"/>
    </source>
</evidence>
<dbReference type="GO" id="GO:0005737">
    <property type="term" value="C:cytoplasm"/>
    <property type="evidence" value="ECO:0007669"/>
    <property type="project" value="UniProtKB-SubCell"/>
</dbReference>
<keyword evidence="11" id="KW-0267">Excision nuclease</keyword>
<keyword evidence="9" id="KW-0862">Zinc</keyword>
<dbReference type="Proteomes" id="UP000487268">
    <property type="component" value="Unassembled WGS sequence"/>
</dbReference>
<dbReference type="FunFam" id="1.20.1580.10:FF:000002">
    <property type="entry name" value="UvrABC system protein A"/>
    <property type="match status" value="1"/>
</dbReference>
<comment type="similarity">
    <text evidence="14">Belongs to the ABC transporter superfamily. UvrA family.</text>
</comment>
<dbReference type="RefSeq" id="WP_153535516.1">
    <property type="nucleotide sequence ID" value="NZ_WEGH01000003.1"/>
</dbReference>
<dbReference type="PANTHER" id="PTHR43152:SF1">
    <property type="entry name" value="UVRA PROTEIN"/>
    <property type="match status" value="1"/>
</dbReference>
<evidence type="ECO:0000256" key="10">
    <source>
        <dbReference type="ARBA" id="ARBA00022840"/>
    </source>
</evidence>
<reference evidence="18 19" key="1">
    <citation type="submission" date="2019-10" db="EMBL/GenBank/DDBJ databases">
        <title>Actinomadura rubteroloni sp. nov. and Actinomadura macrotermitis sp. nov., isolated from the gut of fungus growing-termite Macrotermes natalensis.</title>
        <authorList>
            <person name="Benndorf R."/>
            <person name="Martin K."/>
            <person name="Kuefner M."/>
            <person name="De Beer W."/>
            <person name="Kaster A.-K."/>
            <person name="Vollmers J."/>
            <person name="Poulsen M."/>
            <person name="Beemelmanns C."/>
        </authorList>
    </citation>
    <scope>NUCLEOTIDE SEQUENCE [LARGE SCALE GENOMIC DNA]</scope>
    <source>
        <strain evidence="18 19">RB68</strain>
    </source>
</reference>
<evidence type="ECO:0000256" key="9">
    <source>
        <dbReference type="ARBA" id="ARBA00022833"/>
    </source>
</evidence>
<dbReference type="CDD" id="cd03270">
    <property type="entry name" value="ABC_UvrA_I"/>
    <property type="match status" value="1"/>
</dbReference>